<proteinExistence type="predicted"/>
<name>A0AA37R8V4_PSEPU</name>
<dbReference type="EMBL" id="BSKJ01000004">
    <property type="protein sequence ID" value="GLO35340.1"/>
    <property type="molecule type" value="Genomic_DNA"/>
</dbReference>
<dbReference type="Pfam" id="PF04355">
    <property type="entry name" value="BamE"/>
    <property type="match status" value="1"/>
</dbReference>
<feature type="signal peptide" evidence="3">
    <location>
        <begin position="1"/>
        <end position="34"/>
    </location>
</feature>
<gene>
    <name evidence="5" type="ORF">PPUN14671_21730</name>
</gene>
<comment type="caution">
    <text evidence="5">The sequence shown here is derived from an EMBL/GenBank/DDBJ whole genome shotgun (WGS) entry which is preliminary data.</text>
</comment>
<keyword evidence="1 3" id="KW-0732">Signal</keyword>
<dbReference type="Gene3D" id="3.30.1450.10">
    <property type="match status" value="1"/>
</dbReference>
<evidence type="ECO:0000256" key="1">
    <source>
        <dbReference type="ARBA" id="ARBA00022729"/>
    </source>
</evidence>
<feature type="domain" description="Outer membrane protein assembly factor BamE" evidence="4">
    <location>
        <begin position="36"/>
        <end position="100"/>
    </location>
</feature>
<evidence type="ECO:0000313" key="6">
    <source>
        <dbReference type="Proteomes" id="UP001161257"/>
    </source>
</evidence>
<keyword evidence="2" id="KW-0472">Membrane</keyword>
<evidence type="ECO:0000256" key="3">
    <source>
        <dbReference type="SAM" id="SignalP"/>
    </source>
</evidence>
<accession>A0AA37R8V4</accession>
<protein>
    <recommendedName>
        <fullName evidence="4">Outer membrane protein assembly factor BamE domain-containing protein</fullName>
    </recommendedName>
</protein>
<sequence>MWRTALYWSNAMNKPHYALLFTLAALAACSSSSALYHDQPLVAKVDTGMSKDQVVQIGGKPDAESERTVVPGTCFDYLLTKAGNRQPYSVSFDGSGKVDKTAFMTCAEWSNAQHKARLPSMGGSSGSGY</sequence>
<evidence type="ECO:0000256" key="2">
    <source>
        <dbReference type="ARBA" id="ARBA00023136"/>
    </source>
</evidence>
<dbReference type="InterPro" id="IPR007450">
    <property type="entry name" value="BamE_dom"/>
</dbReference>
<dbReference type="GO" id="GO:0019867">
    <property type="term" value="C:outer membrane"/>
    <property type="evidence" value="ECO:0007669"/>
    <property type="project" value="InterPro"/>
</dbReference>
<feature type="chain" id="PRO_5041396281" description="Outer membrane protein assembly factor BamE domain-containing protein" evidence="3">
    <location>
        <begin position="35"/>
        <end position="129"/>
    </location>
</feature>
<organism evidence="5 6">
    <name type="scientific">Pseudomonas putida</name>
    <name type="common">Arthrobacter siderocapsulatus</name>
    <dbReference type="NCBI Taxonomy" id="303"/>
    <lineage>
        <taxon>Bacteria</taxon>
        <taxon>Pseudomonadati</taxon>
        <taxon>Pseudomonadota</taxon>
        <taxon>Gammaproteobacteria</taxon>
        <taxon>Pseudomonadales</taxon>
        <taxon>Pseudomonadaceae</taxon>
        <taxon>Pseudomonas</taxon>
    </lineage>
</organism>
<dbReference type="AlphaFoldDB" id="A0AA37R8V4"/>
<dbReference type="PROSITE" id="PS51257">
    <property type="entry name" value="PROKAR_LIPOPROTEIN"/>
    <property type="match status" value="1"/>
</dbReference>
<evidence type="ECO:0000313" key="5">
    <source>
        <dbReference type="EMBL" id="GLO35340.1"/>
    </source>
</evidence>
<dbReference type="NCBIfam" id="NF008423">
    <property type="entry name" value="PRK11251.1"/>
    <property type="match status" value="1"/>
</dbReference>
<dbReference type="InterPro" id="IPR037873">
    <property type="entry name" value="BamE-like"/>
</dbReference>
<evidence type="ECO:0000259" key="4">
    <source>
        <dbReference type="Pfam" id="PF04355"/>
    </source>
</evidence>
<reference evidence="5" key="1">
    <citation type="submission" date="2023-01" db="EMBL/GenBank/DDBJ databases">
        <title>Whole-genome sequence of Pseudomonas putida NBRC 14671.</title>
        <authorList>
            <person name="Morohoshi T."/>
            <person name="Someya N."/>
        </authorList>
    </citation>
    <scope>NUCLEOTIDE SEQUENCE</scope>
    <source>
        <strain evidence="5">NBRC 14671</strain>
    </source>
</reference>
<dbReference type="Proteomes" id="UP001161257">
    <property type="component" value="Unassembled WGS sequence"/>
</dbReference>